<evidence type="ECO:0000256" key="1">
    <source>
        <dbReference type="ARBA" id="ARBA00004533"/>
    </source>
</evidence>
<keyword evidence="10" id="KW-1185">Reference proteome</keyword>
<name>A0A1Y5RUF1_9RHOB</name>
<dbReference type="RefSeq" id="WP_159453190.1">
    <property type="nucleotide sequence ID" value="NZ_FWFS01000002.1"/>
</dbReference>
<feature type="domain" description="Mce/MlaD" evidence="8">
    <location>
        <begin position="46"/>
        <end position="133"/>
    </location>
</feature>
<evidence type="ECO:0000256" key="2">
    <source>
        <dbReference type="ARBA" id="ARBA00022475"/>
    </source>
</evidence>
<keyword evidence="6 7" id="KW-0472">Membrane</keyword>
<dbReference type="PANTHER" id="PTHR30462:SF0">
    <property type="entry name" value="INTERMEMBRANE TRANSPORT PROTEIN YEBT"/>
    <property type="match status" value="1"/>
</dbReference>
<dbReference type="InterPro" id="IPR051800">
    <property type="entry name" value="PqiA-PqiB_transport"/>
</dbReference>
<evidence type="ECO:0000256" key="5">
    <source>
        <dbReference type="ARBA" id="ARBA00022989"/>
    </source>
</evidence>
<evidence type="ECO:0000256" key="7">
    <source>
        <dbReference type="SAM" id="Phobius"/>
    </source>
</evidence>
<keyword evidence="5 7" id="KW-1133">Transmembrane helix</keyword>
<keyword evidence="4 7" id="KW-0812">Transmembrane</keyword>
<evidence type="ECO:0000256" key="6">
    <source>
        <dbReference type="ARBA" id="ARBA00023136"/>
    </source>
</evidence>
<dbReference type="Proteomes" id="UP000193862">
    <property type="component" value="Unassembled WGS sequence"/>
</dbReference>
<evidence type="ECO:0000256" key="3">
    <source>
        <dbReference type="ARBA" id="ARBA00022519"/>
    </source>
</evidence>
<dbReference type="PANTHER" id="PTHR30462">
    <property type="entry name" value="INTERMEMBRANE TRANSPORT PROTEIN PQIB-RELATED"/>
    <property type="match status" value="1"/>
</dbReference>
<gene>
    <name evidence="9" type="primary">pqiB</name>
    <name evidence="9" type="ORF">AQS8620_00718</name>
</gene>
<protein>
    <submittedName>
        <fullName evidence="9">Paraquat-inducible protein B</fullName>
    </submittedName>
</protein>
<accession>A0A1Y5RUF1</accession>
<comment type="subcellular location">
    <subcellularLocation>
        <location evidence="1">Cell inner membrane</location>
    </subcellularLocation>
</comment>
<keyword evidence="3" id="KW-0997">Cell inner membrane</keyword>
<organism evidence="9 10">
    <name type="scientific">Aquimixticola soesokkakensis</name>
    <dbReference type="NCBI Taxonomy" id="1519096"/>
    <lineage>
        <taxon>Bacteria</taxon>
        <taxon>Pseudomonadati</taxon>
        <taxon>Pseudomonadota</taxon>
        <taxon>Alphaproteobacteria</taxon>
        <taxon>Rhodobacterales</taxon>
        <taxon>Paracoccaceae</taxon>
        <taxon>Aquimixticola</taxon>
    </lineage>
</organism>
<proteinExistence type="predicted"/>
<reference evidence="9 10" key="1">
    <citation type="submission" date="2017-03" db="EMBL/GenBank/DDBJ databases">
        <authorList>
            <person name="Afonso C.L."/>
            <person name="Miller P.J."/>
            <person name="Scott M.A."/>
            <person name="Spackman E."/>
            <person name="Goraichik I."/>
            <person name="Dimitrov K.M."/>
            <person name="Suarez D.L."/>
            <person name="Swayne D.E."/>
        </authorList>
    </citation>
    <scope>NUCLEOTIDE SEQUENCE [LARGE SCALE GENOMIC DNA]</scope>
    <source>
        <strain evidence="9 10">CECT 8620</strain>
    </source>
</reference>
<dbReference type="GO" id="GO:0005886">
    <property type="term" value="C:plasma membrane"/>
    <property type="evidence" value="ECO:0007669"/>
    <property type="project" value="UniProtKB-SubCell"/>
</dbReference>
<keyword evidence="2" id="KW-1003">Cell membrane</keyword>
<dbReference type="Pfam" id="PF02470">
    <property type="entry name" value="MlaD"/>
    <property type="match status" value="1"/>
</dbReference>
<dbReference type="InterPro" id="IPR003399">
    <property type="entry name" value="Mce/MlaD"/>
</dbReference>
<dbReference type="OrthoDB" id="9806984at2"/>
<evidence type="ECO:0000313" key="10">
    <source>
        <dbReference type="Proteomes" id="UP000193862"/>
    </source>
</evidence>
<feature type="transmembrane region" description="Helical" evidence="7">
    <location>
        <begin position="21"/>
        <end position="42"/>
    </location>
</feature>
<dbReference type="EMBL" id="FWFS01000002">
    <property type="protein sequence ID" value="SLN24491.1"/>
    <property type="molecule type" value="Genomic_DNA"/>
</dbReference>
<evidence type="ECO:0000313" key="9">
    <source>
        <dbReference type="EMBL" id="SLN24491.1"/>
    </source>
</evidence>
<evidence type="ECO:0000256" key="4">
    <source>
        <dbReference type="ARBA" id="ARBA00022692"/>
    </source>
</evidence>
<sequence length="699" mass="73442">MNDLPDVPIETTRKSLADRASIVWIVPLGALVIALAIAWQHLSERGPLVEISFINGSGISAGETEVRYRDIAVGMVEDVTLSDDLTKVIAHVRFDKDVADYIDDDAAFWVVRPEVTTRGISGLGTVLSGVYIEGQWNDDPQGTVSMIEGLAQAPLLAPGKQGLVVTLNAEGQNSISGNTPILYRGIEVGITGSPRLGRDGQTVAVDAAIFAPYDGLVTSTTRFWNTSGFSLNISTSGASVDFESLASLLSGGITFDTIASGGAVVAKGSNFDLYDDEETARSSLFTKSEGPSLELTVIFENNVAGLRTDAAVELDGLRIGTVTNLSGLVDPERFGDSRVRLIATLSIQPERLGLGDDSALKPMAYLQQVASEGMRARLANTSLLTSGLKIELVRLPDAAPAKIDMTGDPYPIFPTAPAELTDVAATAEGVFNRVNNLPIEELLTSAIDFMNGATTLVTNASLQQTPNEVYGLIGDIRGLVTSESVQGVPAQVSAVLDDLQSATSHLDETLTAINQAELATRLGQVLGTIELAVTSANQSIDGVPQILERVDTLLANLESVPVDQLAQDLSGLVTATEALIDQPTTRQLPQEINGALSELSAIMAELRTGGTVQNANDALASASDAADAVAKAANDLPRIVARLDGLLVEASGTLGAYGANSTLNREAREALSDLSAAADAITQFAKQLQRQPNSLILGR</sequence>
<dbReference type="AlphaFoldDB" id="A0A1Y5RUF1"/>
<evidence type="ECO:0000259" key="8">
    <source>
        <dbReference type="Pfam" id="PF02470"/>
    </source>
</evidence>